<dbReference type="Proteomes" id="UP000199608">
    <property type="component" value="Unassembled WGS sequence"/>
</dbReference>
<dbReference type="EMBL" id="FNLL01000009">
    <property type="protein sequence ID" value="SDU46654.1"/>
    <property type="molecule type" value="Genomic_DNA"/>
</dbReference>
<evidence type="ECO:0000313" key="6">
    <source>
        <dbReference type="EMBL" id="SDU46654.1"/>
    </source>
</evidence>
<dbReference type="GO" id="GO:0046872">
    <property type="term" value="F:metal ion binding"/>
    <property type="evidence" value="ECO:0007669"/>
    <property type="project" value="UniProtKB-KW"/>
</dbReference>
<keyword evidence="2" id="KW-0479">Metal-binding</keyword>
<keyword evidence="4" id="KW-0411">Iron-sulfur</keyword>
<keyword evidence="7" id="KW-1185">Reference proteome</keyword>
<evidence type="ECO:0000313" key="7">
    <source>
        <dbReference type="Proteomes" id="UP000199608"/>
    </source>
</evidence>
<accession>A0A1H2IR80</accession>
<evidence type="ECO:0000256" key="4">
    <source>
        <dbReference type="ARBA" id="ARBA00023014"/>
    </source>
</evidence>
<dbReference type="InterPro" id="IPR011005">
    <property type="entry name" value="Dihydropteroate_synth-like_sf"/>
</dbReference>
<dbReference type="PANTHER" id="PTHR36214:SF3">
    <property type="entry name" value="ACETYL-COA DECARBONYLASE_SYNTHASE COMPLEX SUBUNIT GAMMA"/>
    <property type="match status" value="1"/>
</dbReference>
<dbReference type="PANTHER" id="PTHR36214">
    <property type="match status" value="1"/>
</dbReference>
<evidence type="ECO:0000259" key="5">
    <source>
        <dbReference type="PROSITE" id="PS51656"/>
    </source>
</evidence>
<dbReference type="RefSeq" id="WP_014959286.1">
    <property type="nucleotide sequence ID" value="NZ_FNLL01000009.1"/>
</dbReference>
<evidence type="ECO:0000256" key="2">
    <source>
        <dbReference type="ARBA" id="ARBA00022723"/>
    </source>
</evidence>
<dbReference type="InterPro" id="IPR007202">
    <property type="entry name" value="4Fe-4S_dom"/>
</dbReference>
<gene>
    <name evidence="6" type="ORF">SAMN04487931_109110</name>
</gene>
<organism evidence="6 7">
    <name type="scientific">Desulfobacula phenolica</name>
    <dbReference type="NCBI Taxonomy" id="90732"/>
    <lineage>
        <taxon>Bacteria</taxon>
        <taxon>Pseudomonadati</taxon>
        <taxon>Thermodesulfobacteriota</taxon>
        <taxon>Desulfobacteria</taxon>
        <taxon>Desulfobacterales</taxon>
        <taxon>Desulfobacteraceae</taxon>
        <taxon>Desulfobacula</taxon>
    </lineage>
</organism>
<evidence type="ECO:0000256" key="3">
    <source>
        <dbReference type="ARBA" id="ARBA00023004"/>
    </source>
</evidence>
<sequence length="174" mass="19655">MLLKKYTLEIFKSKCQADAKGVHCFAHLEQDVSDTIPYLNTVLGGFEYLSDPPAVTFKAQGKLITVHGRKIAVNALKDEKEARKIVEWLKNEINTVWETKDDIEPCYTGMPRPGIIEILKLLPKTNCRECNEATCMVFATKIAEGAKGPEDCPRLGEDENKKLTEYMSQFNLDL</sequence>
<dbReference type="Pfam" id="PF04060">
    <property type="entry name" value="FeS"/>
    <property type="match status" value="1"/>
</dbReference>
<dbReference type="InterPro" id="IPR051069">
    <property type="entry name" value="ACDS_complex_subunit"/>
</dbReference>
<reference evidence="7" key="1">
    <citation type="submission" date="2016-10" db="EMBL/GenBank/DDBJ databases">
        <authorList>
            <person name="Varghese N."/>
            <person name="Submissions S."/>
        </authorList>
    </citation>
    <scope>NUCLEOTIDE SEQUENCE [LARGE SCALE GENOMIC DNA]</scope>
    <source>
        <strain evidence="7">DSM 3384</strain>
    </source>
</reference>
<dbReference type="GO" id="GO:0051539">
    <property type="term" value="F:4 iron, 4 sulfur cluster binding"/>
    <property type="evidence" value="ECO:0007669"/>
    <property type="project" value="UniProtKB-KW"/>
</dbReference>
<proteinExistence type="predicted"/>
<keyword evidence="1" id="KW-0004">4Fe-4S</keyword>
<name>A0A1H2IR80_9BACT</name>
<dbReference type="PROSITE" id="PS51656">
    <property type="entry name" value="4FE4S"/>
    <property type="match status" value="1"/>
</dbReference>
<dbReference type="Gene3D" id="3.20.20.20">
    <property type="entry name" value="Dihydropteroate synthase-like"/>
    <property type="match status" value="1"/>
</dbReference>
<dbReference type="AlphaFoldDB" id="A0A1H2IR80"/>
<keyword evidence="3" id="KW-0408">Iron</keyword>
<protein>
    <submittedName>
        <fullName evidence="6">Metal-binding trascriptional regulator, contains putative Fe-S cluster and ArsR family DNA binding domain</fullName>
    </submittedName>
</protein>
<evidence type="ECO:0000256" key="1">
    <source>
        <dbReference type="ARBA" id="ARBA00022485"/>
    </source>
</evidence>
<feature type="domain" description="4Fe-4S" evidence="5">
    <location>
        <begin position="110"/>
        <end position="169"/>
    </location>
</feature>